<feature type="compositionally biased region" description="Low complexity" evidence="2">
    <location>
        <begin position="1033"/>
        <end position="1046"/>
    </location>
</feature>
<feature type="compositionally biased region" description="Polar residues" evidence="2">
    <location>
        <begin position="490"/>
        <end position="507"/>
    </location>
</feature>
<feature type="compositionally biased region" description="Basic and acidic residues" evidence="2">
    <location>
        <begin position="835"/>
        <end position="844"/>
    </location>
</feature>
<feature type="compositionally biased region" description="Polar residues" evidence="2">
    <location>
        <begin position="307"/>
        <end position="319"/>
    </location>
</feature>
<dbReference type="PANTHER" id="PTHR21534">
    <property type="entry name" value="KATANIN-INTERACTING PROTEIN"/>
    <property type="match status" value="1"/>
</dbReference>
<reference evidence="5" key="1">
    <citation type="journal article" date="2017" name="bioRxiv">
        <title>Comparative analysis of the genomes of Stylophora pistillata and Acropora digitifera provides evidence for extensive differences between species of corals.</title>
        <authorList>
            <person name="Voolstra C.R."/>
            <person name="Li Y."/>
            <person name="Liew Y.J."/>
            <person name="Baumgarten S."/>
            <person name="Zoccola D."/>
            <person name="Flot J.-F."/>
            <person name="Tambutte S."/>
            <person name="Allemand D."/>
            <person name="Aranda M."/>
        </authorList>
    </citation>
    <scope>NUCLEOTIDE SEQUENCE [LARGE SCALE GENOMIC DNA]</scope>
</reference>
<feature type="compositionally biased region" description="Basic residues" evidence="2">
    <location>
        <begin position="85"/>
        <end position="95"/>
    </location>
</feature>
<dbReference type="InterPro" id="IPR027859">
    <property type="entry name" value="KATNIP_dom"/>
</dbReference>
<evidence type="ECO:0000259" key="3">
    <source>
        <dbReference type="Pfam" id="PF14652"/>
    </source>
</evidence>
<feature type="domain" description="KATNIP" evidence="3">
    <location>
        <begin position="1141"/>
        <end position="1296"/>
    </location>
</feature>
<feature type="compositionally biased region" description="Low complexity" evidence="2">
    <location>
        <begin position="935"/>
        <end position="944"/>
    </location>
</feature>
<evidence type="ECO:0000256" key="1">
    <source>
        <dbReference type="SAM" id="Coils"/>
    </source>
</evidence>
<feature type="compositionally biased region" description="Acidic residues" evidence="2">
    <location>
        <begin position="186"/>
        <end position="217"/>
    </location>
</feature>
<gene>
    <name evidence="4" type="ORF">AWC38_SpisGene12303</name>
</gene>
<feature type="domain" description="KATNIP" evidence="3">
    <location>
        <begin position="619"/>
        <end position="777"/>
    </location>
</feature>
<organism evidence="4 5">
    <name type="scientific">Stylophora pistillata</name>
    <name type="common">Smooth cauliflower coral</name>
    <dbReference type="NCBI Taxonomy" id="50429"/>
    <lineage>
        <taxon>Eukaryota</taxon>
        <taxon>Metazoa</taxon>
        <taxon>Cnidaria</taxon>
        <taxon>Anthozoa</taxon>
        <taxon>Hexacorallia</taxon>
        <taxon>Scleractinia</taxon>
        <taxon>Astrocoeniina</taxon>
        <taxon>Pocilloporidae</taxon>
        <taxon>Stylophora</taxon>
    </lineage>
</organism>
<evidence type="ECO:0000313" key="4">
    <source>
        <dbReference type="EMBL" id="PFX23167.1"/>
    </source>
</evidence>
<dbReference type="InterPro" id="IPR026704">
    <property type="entry name" value="KATNIP"/>
</dbReference>
<feature type="region of interest" description="Disordered" evidence="2">
    <location>
        <begin position="559"/>
        <end position="593"/>
    </location>
</feature>
<feature type="region of interest" description="Disordered" evidence="2">
    <location>
        <begin position="792"/>
        <end position="1054"/>
    </location>
</feature>
<sequence>MEDYHGKWDKSRGKQGKLREEVTSAKEEVRPEYEEYLLLLQQRNRLLKKLKEKNEQQIELEKKEQGFSLYVNGANVGLGQAYSRAKSRSSSRHTKTAGDAYRERKKNLQHELETLEREAESRDVRVKTAPDPTPSTRKGWKYDSIQIKTEGGKSVRLKAPGRITGKYSEDFESVAVDSSDSASDQDVADNDLSDQDELELNNNDDDDDDDNDDEVDELTLSFNDVETLRKSLEADESIKESIEAAKKRIEEETKEENTNNNNIDNDNEDEIEEELEEANSSLNLHDAAVLERLPQLTSTPDKRQVEVESSTNTGCSVSESVGFGKTSLVDSGHGKNNSVKNRDFSVTSDGHEKRPHQRSKKLRNESENPVEDLVLSFSSSTVKRKERNLSATRRKKNADHYDSIEHFSPKDDRSYAKQQKRSEKHESQNQEVTLTSASEKKSRPLSATRRMEPKDKLDDNAVEIFKAMAEENQTIVAAQHIKYKLLESKASGSQTAPVRSKNLSSTPLHEVKRPSSLASFPLKTDDTIALVTEKVRKMDARQQQSLIELLSKLECKAPLKVPSPSPSRPSPMKATVPFSPVTKSSSIESQSQDLSVMDSLEDAKNNKVENEEGLDVYFEIISNWGNSSYVGLTEIQFFDLEGNMIPYDEHNVSLSGHVGDGGVLGNLTNGKTKTIKGRYMWSCGLESKHPVELVFHLPSGDTTSLESHGLSKISVWNYNRGIKELNFGAKDVRIFVGGELVWEGVIDKGCGNQVFDYGKVINLTHTKEQSAGNKEQAQDPEPIIRSETVVLRRSVDGQKDENKERGAAVKCDDNSEHDVSRSKTVFLKSSTEEDPQGKERDIKADSVGQYKNERPVKGGKHSKEHDKIPKPPESPRMYPKSPRPHRQEKSAEESKAGQQQQGQDKSKEKNLRSLLAADLASSNKNLEEESLVTRSSSTPNLSSSEALETSDVTSDSVRGNAVAGSVLPNKPPWLGSSKKKDKSGSSSRSSSRSKSRPIWLENDSGVDPGRSNSLTDVRQASDDLFKNEKPHSRPSSGRRSSTPGASDKSESLPSEFLDKDECLPTCLDGKAGQSVSMPLSERCTFGPPENSYPQPVCVLKVKIRKIGRHLAPRPSLKKNGSSGGLTDLEIPTLPKGQQLVIHIKNTWGDRNYVGLNGIEVFTDCGKPAEIVEITADPPDINILPEYGNDPRVVTNLIDGVFRTRDDMHLWLAPFTPGGKHGISVTFADSIRIAMIRIWNYNKSRIHSFRGVRCIDMTLDGSLIFQGEIARASGILGADYAFGDTILFTMDEEILEAMAHYDQTYDGEEEDEDELLRSCYFERPSTADQAEEGTSGDRPFTSAKQHVKKSKPAPELIPGEDVPDSSANFVEGRVLQFNFVSTWGDPYYMGLTGIDLLGPNQESVPVSFSMLTASPRDLNDLPEYEDDDRTLDKLINGTNVTMSDEHMWLIPFTDGQDHLLTIDLGQITPLVGFRVWNYNKSTDDSFRGAKQVHVKLDDRNISPPEGFLLRKGPGNMHFDHGQDVFFIKTTRGYAVQGAMTKDVERRSESRVNLKKLMPDYEPTLMPCGFVFQFQLFSTWGDPYYVGLNGLEFYDENGYRIRLTENNITAHPHSVNVLPGVVDDTRTPDKLIDGVNDTYDGRHMWLAPVLPGMINLIYVVFDEPVTVSMVKVWNYSKTPIRGVQQFGLLVDDLLVYHGILPQVPAVTKGILPNIDLPTPHHTILFTDHEQIALAERKNVLSNKGGEQDVQLTNDKRIVSHYSDPKSAGKVADPALRPMTSVPALQKKR</sequence>
<feature type="compositionally biased region" description="Basic and acidic residues" evidence="2">
    <location>
        <begin position="885"/>
        <end position="895"/>
    </location>
</feature>
<feature type="region of interest" description="Disordered" evidence="2">
    <location>
        <begin position="174"/>
        <end position="220"/>
    </location>
</feature>
<dbReference type="STRING" id="50429.A0A2B4S3J2"/>
<dbReference type="Pfam" id="PF14652">
    <property type="entry name" value="DUF4457"/>
    <property type="match status" value="3"/>
</dbReference>
<evidence type="ECO:0000256" key="2">
    <source>
        <dbReference type="SAM" id="MobiDB-lite"/>
    </source>
</evidence>
<name>A0A2B4S3J2_STYPI</name>
<feature type="compositionally biased region" description="Low complexity" evidence="2">
    <location>
        <begin position="912"/>
        <end position="924"/>
    </location>
</feature>
<evidence type="ECO:0000313" key="5">
    <source>
        <dbReference type="Proteomes" id="UP000225706"/>
    </source>
</evidence>
<dbReference type="OrthoDB" id="304622at2759"/>
<feature type="compositionally biased region" description="Basic and acidic residues" evidence="2">
    <location>
        <begin position="851"/>
        <end position="870"/>
    </location>
</feature>
<feature type="region of interest" description="Disordered" evidence="2">
    <location>
        <begin position="1760"/>
        <end position="1786"/>
    </location>
</feature>
<keyword evidence="5" id="KW-1185">Reference proteome</keyword>
<feature type="compositionally biased region" description="Low complexity" evidence="2">
    <location>
        <begin position="174"/>
        <end position="185"/>
    </location>
</feature>
<feature type="compositionally biased region" description="Basic and acidic residues" evidence="2">
    <location>
        <begin position="1019"/>
        <end position="1031"/>
    </location>
</feature>
<feature type="region of interest" description="Disordered" evidence="2">
    <location>
        <begin position="249"/>
        <end position="454"/>
    </location>
</feature>
<feature type="region of interest" description="Disordered" evidence="2">
    <location>
        <begin position="1325"/>
        <end position="1363"/>
    </location>
</feature>
<feature type="compositionally biased region" description="Polar residues" evidence="2">
    <location>
        <begin position="334"/>
        <end position="348"/>
    </location>
</feature>
<feature type="compositionally biased region" description="Polar residues" evidence="2">
    <location>
        <begin position="945"/>
        <end position="957"/>
    </location>
</feature>
<accession>A0A2B4S3J2</accession>
<comment type="caution">
    <text evidence="4">The sequence shown here is derived from an EMBL/GenBank/DDBJ whole genome shotgun (WGS) entry which is preliminary data.</text>
</comment>
<feature type="compositionally biased region" description="Basic and acidic residues" evidence="2">
    <location>
        <begin position="793"/>
        <end position="821"/>
    </location>
</feature>
<feature type="compositionally biased region" description="Basic residues" evidence="2">
    <location>
        <begin position="382"/>
        <end position="397"/>
    </location>
</feature>
<feature type="region of interest" description="Disordered" evidence="2">
    <location>
        <begin position="489"/>
        <end position="512"/>
    </location>
</feature>
<feature type="region of interest" description="Disordered" evidence="2">
    <location>
        <begin position="1"/>
        <end position="26"/>
    </location>
</feature>
<feature type="region of interest" description="Disordered" evidence="2">
    <location>
        <begin position="82"/>
        <end position="144"/>
    </location>
</feature>
<feature type="coiled-coil region" evidence="1">
    <location>
        <begin position="33"/>
        <end position="64"/>
    </location>
</feature>
<feature type="compositionally biased region" description="Basic and acidic residues" evidence="2">
    <location>
        <begin position="100"/>
        <end position="128"/>
    </location>
</feature>
<keyword evidence="1" id="KW-0175">Coiled coil</keyword>
<feature type="compositionally biased region" description="Low complexity" evidence="2">
    <location>
        <begin position="584"/>
        <end position="593"/>
    </location>
</feature>
<protein>
    <recommendedName>
        <fullName evidence="3">KATNIP domain-containing protein</fullName>
    </recommendedName>
</protein>
<dbReference type="PANTHER" id="PTHR21534:SF0">
    <property type="entry name" value="KATANIN-INTERACTING PROTEIN"/>
    <property type="match status" value="1"/>
</dbReference>
<feature type="compositionally biased region" description="Basic and acidic residues" evidence="2">
    <location>
        <begin position="398"/>
        <end position="428"/>
    </location>
</feature>
<proteinExistence type="predicted"/>
<feature type="domain" description="KATNIP" evidence="3">
    <location>
        <begin position="1376"/>
        <end position="1701"/>
    </location>
</feature>
<dbReference type="Proteomes" id="UP000225706">
    <property type="component" value="Unassembled WGS sequence"/>
</dbReference>
<dbReference type="EMBL" id="LSMT01000216">
    <property type="protein sequence ID" value="PFX23167.1"/>
    <property type="molecule type" value="Genomic_DNA"/>
</dbReference>
<feature type="compositionally biased region" description="Acidic residues" evidence="2">
    <location>
        <begin position="265"/>
        <end position="277"/>
    </location>
</feature>